<evidence type="ECO:0000313" key="2">
    <source>
        <dbReference type="Proteomes" id="UP000198854"/>
    </source>
</evidence>
<keyword evidence="2" id="KW-1185">Reference proteome</keyword>
<dbReference type="EMBL" id="FNDD01000016">
    <property type="protein sequence ID" value="SDH44324.1"/>
    <property type="molecule type" value="Genomic_DNA"/>
</dbReference>
<name>A0A1G8CFP9_9VIBR</name>
<sequence>MIHSIHAKTKLLITYSDQERGKIATCECAPLDVTEYTEGNKLKIGYQFWNYDGIGRGEVLYIHPKQILAIINKNEQFCPSEFVDWIPNWILPRDWGIYS</sequence>
<evidence type="ECO:0000313" key="1">
    <source>
        <dbReference type="EMBL" id="SDH44324.1"/>
    </source>
</evidence>
<evidence type="ECO:0008006" key="3">
    <source>
        <dbReference type="Google" id="ProtNLM"/>
    </source>
</evidence>
<protein>
    <recommendedName>
        <fullName evidence="3">WYL domain-containing protein</fullName>
    </recommendedName>
</protein>
<gene>
    <name evidence="1" type="ORF">SAMN04488136_11646</name>
</gene>
<dbReference type="AlphaFoldDB" id="A0A1G8CFP9"/>
<organism evidence="1 2">
    <name type="scientific">Vibrio xiamenensis</name>
    <dbReference type="NCBI Taxonomy" id="861298"/>
    <lineage>
        <taxon>Bacteria</taxon>
        <taxon>Pseudomonadati</taxon>
        <taxon>Pseudomonadota</taxon>
        <taxon>Gammaproteobacteria</taxon>
        <taxon>Vibrionales</taxon>
        <taxon>Vibrionaceae</taxon>
        <taxon>Vibrio</taxon>
    </lineage>
</organism>
<dbReference type="Proteomes" id="UP000198854">
    <property type="component" value="Unassembled WGS sequence"/>
</dbReference>
<reference evidence="1 2" key="1">
    <citation type="submission" date="2016-10" db="EMBL/GenBank/DDBJ databases">
        <authorList>
            <person name="de Groot N.N."/>
        </authorList>
    </citation>
    <scope>NUCLEOTIDE SEQUENCE [LARGE SCALE GENOMIC DNA]</scope>
    <source>
        <strain evidence="1 2">CGMCC 1.10228</strain>
    </source>
</reference>
<proteinExistence type="predicted"/>
<accession>A0A1G8CFP9</accession>